<keyword evidence="1" id="KW-0472">Membrane</keyword>
<keyword evidence="3" id="KW-1185">Reference proteome</keyword>
<protein>
    <submittedName>
        <fullName evidence="2">Uncharacterized protein</fullName>
    </submittedName>
</protein>
<evidence type="ECO:0000256" key="1">
    <source>
        <dbReference type="SAM" id="Phobius"/>
    </source>
</evidence>
<evidence type="ECO:0000313" key="2">
    <source>
        <dbReference type="EMBL" id="PFG57217.1"/>
    </source>
</evidence>
<reference evidence="2 3" key="1">
    <citation type="submission" date="2017-10" db="EMBL/GenBank/DDBJ databases">
        <title>Sequencing the genomes of 1000 actinobacteria strains.</title>
        <authorList>
            <person name="Klenk H.-P."/>
        </authorList>
    </citation>
    <scope>NUCLEOTIDE SEQUENCE [LARGE SCALE GENOMIC DNA]</scope>
    <source>
        <strain evidence="2 3">DSM 46092</strain>
    </source>
</reference>
<proteinExistence type="predicted"/>
<dbReference type="Proteomes" id="UP000243542">
    <property type="component" value="Unassembled WGS sequence"/>
</dbReference>
<sequence>MTTMRGRVALRVLASYETVVAAGALVGGVCLIAGVPGFRLPTAVLAPFGLSTWVLPGVALIVVVGGTLGWAAGVAWRVDRQAPGFAYAASVVIAGWLAIQLSVLGFREPAQWVTLALVGLLVLLSRYVQRVVAR</sequence>
<feature type="transmembrane region" description="Helical" evidence="1">
    <location>
        <begin position="12"/>
        <end position="38"/>
    </location>
</feature>
<evidence type="ECO:0000313" key="3">
    <source>
        <dbReference type="Proteomes" id="UP000243542"/>
    </source>
</evidence>
<feature type="transmembrane region" description="Helical" evidence="1">
    <location>
        <begin position="50"/>
        <end position="72"/>
    </location>
</feature>
<keyword evidence="1" id="KW-0812">Transmembrane</keyword>
<dbReference type="EMBL" id="PDJK01000001">
    <property type="protein sequence ID" value="PFG57217.1"/>
    <property type="molecule type" value="Genomic_DNA"/>
</dbReference>
<feature type="transmembrane region" description="Helical" evidence="1">
    <location>
        <begin position="84"/>
        <end position="104"/>
    </location>
</feature>
<organism evidence="2 3">
    <name type="scientific">Amycolatopsis sulphurea</name>
    <dbReference type="NCBI Taxonomy" id="76022"/>
    <lineage>
        <taxon>Bacteria</taxon>
        <taxon>Bacillati</taxon>
        <taxon>Actinomycetota</taxon>
        <taxon>Actinomycetes</taxon>
        <taxon>Pseudonocardiales</taxon>
        <taxon>Pseudonocardiaceae</taxon>
        <taxon>Amycolatopsis</taxon>
    </lineage>
</organism>
<keyword evidence="1" id="KW-1133">Transmembrane helix</keyword>
<dbReference type="AlphaFoldDB" id="A0A2A9G0G8"/>
<accession>A0A2A9G0G8</accession>
<name>A0A2A9G0G8_9PSEU</name>
<dbReference type="RefSeq" id="WP_098509840.1">
    <property type="nucleotide sequence ID" value="NZ_JBIAKZ010000010.1"/>
</dbReference>
<gene>
    <name evidence="2" type="ORF">ATK36_0782</name>
</gene>
<feature type="transmembrane region" description="Helical" evidence="1">
    <location>
        <begin position="110"/>
        <end position="128"/>
    </location>
</feature>
<comment type="caution">
    <text evidence="2">The sequence shown here is derived from an EMBL/GenBank/DDBJ whole genome shotgun (WGS) entry which is preliminary data.</text>
</comment>